<evidence type="ECO:0000256" key="2">
    <source>
        <dbReference type="PROSITE-ProRule" id="PRU00196"/>
    </source>
</evidence>
<keyword evidence="3" id="KW-0812">Transmembrane</keyword>
<keyword evidence="3" id="KW-1133">Transmembrane helix</keyword>
<name>A0ABY7EEY5_MYAAR</name>
<dbReference type="EMBL" id="CP111017">
    <property type="protein sequence ID" value="WAR07644.1"/>
    <property type="molecule type" value="Genomic_DNA"/>
</dbReference>
<dbReference type="PANTHER" id="PTHR48071:SF18">
    <property type="entry name" value="DELETED IN MALIGNANT BRAIN TUMORS 1 PROTEIN-RELATED"/>
    <property type="match status" value="1"/>
</dbReference>
<keyword evidence="6" id="KW-1185">Reference proteome</keyword>
<dbReference type="Proteomes" id="UP001164746">
    <property type="component" value="Chromosome 6"/>
</dbReference>
<dbReference type="PROSITE" id="PS50287">
    <property type="entry name" value="SRCR_2"/>
    <property type="match status" value="1"/>
</dbReference>
<dbReference type="SMART" id="SM00202">
    <property type="entry name" value="SR"/>
    <property type="match status" value="1"/>
</dbReference>
<keyword evidence="3" id="KW-0472">Membrane</keyword>
<protein>
    <submittedName>
        <fullName evidence="5">SRCRL-like protein</fullName>
    </submittedName>
</protein>
<evidence type="ECO:0000313" key="6">
    <source>
        <dbReference type="Proteomes" id="UP001164746"/>
    </source>
</evidence>
<feature type="domain" description="SRCR" evidence="4">
    <location>
        <begin position="94"/>
        <end position="197"/>
    </location>
</feature>
<dbReference type="SUPFAM" id="SSF56487">
    <property type="entry name" value="SRCR-like"/>
    <property type="match status" value="1"/>
</dbReference>
<dbReference type="Gene3D" id="3.10.250.10">
    <property type="entry name" value="SRCR-like domain"/>
    <property type="match status" value="1"/>
</dbReference>
<evidence type="ECO:0000256" key="1">
    <source>
        <dbReference type="ARBA" id="ARBA00023157"/>
    </source>
</evidence>
<proteinExistence type="predicted"/>
<dbReference type="PRINTS" id="PR00258">
    <property type="entry name" value="SPERACTRCPTR"/>
</dbReference>
<evidence type="ECO:0000259" key="4">
    <source>
        <dbReference type="PROSITE" id="PS50287"/>
    </source>
</evidence>
<feature type="transmembrane region" description="Helical" evidence="3">
    <location>
        <begin position="224"/>
        <end position="249"/>
    </location>
</feature>
<comment type="caution">
    <text evidence="2">Lacks conserved residue(s) required for the propagation of feature annotation.</text>
</comment>
<feature type="disulfide bond" evidence="2">
    <location>
        <begin position="166"/>
        <end position="176"/>
    </location>
</feature>
<accession>A0ABY7EEY5</accession>
<gene>
    <name evidence="5" type="ORF">MAR_017602</name>
</gene>
<evidence type="ECO:0000313" key="5">
    <source>
        <dbReference type="EMBL" id="WAR07644.1"/>
    </source>
</evidence>
<organism evidence="5 6">
    <name type="scientific">Mya arenaria</name>
    <name type="common">Soft-shell clam</name>
    <dbReference type="NCBI Taxonomy" id="6604"/>
    <lineage>
        <taxon>Eukaryota</taxon>
        <taxon>Metazoa</taxon>
        <taxon>Spiralia</taxon>
        <taxon>Lophotrochozoa</taxon>
        <taxon>Mollusca</taxon>
        <taxon>Bivalvia</taxon>
        <taxon>Autobranchia</taxon>
        <taxon>Heteroconchia</taxon>
        <taxon>Euheterodonta</taxon>
        <taxon>Imparidentia</taxon>
        <taxon>Neoheterodontei</taxon>
        <taxon>Myida</taxon>
        <taxon>Myoidea</taxon>
        <taxon>Myidae</taxon>
        <taxon>Mya</taxon>
    </lineage>
</organism>
<dbReference type="InterPro" id="IPR036772">
    <property type="entry name" value="SRCR-like_dom_sf"/>
</dbReference>
<dbReference type="PANTHER" id="PTHR48071">
    <property type="entry name" value="SRCR DOMAIN-CONTAINING PROTEIN"/>
    <property type="match status" value="1"/>
</dbReference>
<sequence>MYFSADRCSFEAGTCEWRNVQERDHFDWGVGDCRHFIDTNTDENKTGTNNCAFIESFGPNSTRNRAMLRRPLSKTPVVISFQAFTNTDAVIQNIQLVDGPTPMSGRVEVLINSRWGTVCVDRADIFFAAVVCRMLGFLTNNAQVLSLQWYQRGVGTQPIWLDRVTCNGSERRLEECRRSRYDFHDCKHSEDVGVACYNKTVITAKTTTTASLQENEPGSHTNNYILIIVCSSIAAGMFSIGLCCCGYCWHRYQIFSKDAIRQQISQTQYEVETNANTTITVNTLQSDGTHPKPDDPPPPYSEICFLPSNDGYTMQAHYHLLSEPPSYDYVMASPRDYNVHS</sequence>
<evidence type="ECO:0000256" key="3">
    <source>
        <dbReference type="SAM" id="Phobius"/>
    </source>
</evidence>
<dbReference type="InterPro" id="IPR001190">
    <property type="entry name" value="SRCR"/>
</dbReference>
<keyword evidence="1 2" id="KW-1015">Disulfide bond</keyword>
<dbReference type="Pfam" id="PF00530">
    <property type="entry name" value="SRCR"/>
    <property type="match status" value="1"/>
</dbReference>
<reference evidence="5" key="1">
    <citation type="submission" date="2022-11" db="EMBL/GenBank/DDBJ databases">
        <title>Centuries of genome instability and evolution in soft-shell clam transmissible cancer (bioRxiv).</title>
        <authorList>
            <person name="Hart S.F.M."/>
            <person name="Yonemitsu M.A."/>
            <person name="Giersch R.M."/>
            <person name="Beal B.F."/>
            <person name="Arriagada G."/>
            <person name="Davis B.W."/>
            <person name="Ostrander E.A."/>
            <person name="Goff S.P."/>
            <person name="Metzger M.J."/>
        </authorList>
    </citation>
    <scope>NUCLEOTIDE SEQUENCE</scope>
    <source>
        <strain evidence="5">MELC-2E11</strain>
        <tissue evidence="5">Siphon/mantle</tissue>
    </source>
</reference>